<keyword evidence="2" id="KW-1185">Reference proteome</keyword>
<protein>
    <submittedName>
        <fullName evidence="1">Uncharacterized protein</fullName>
    </submittedName>
</protein>
<dbReference type="AlphaFoldDB" id="A0AAE1B8K2"/>
<reference evidence="1" key="1">
    <citation type="journal article" date="2023" name="G3 (Bethesda)">
        <title>A reference genome for the long-term kleptoplast-retaining sea slug Elysia crispata morphotype clarki.</title>
        <authorList>
            <person name="Eastman K.E."/>
            <person name="Pendleton A.L."/>
            <person name="Shaikh M.A."/>
            <person name="Suttiyut T."/>
            <person name="Ogas R."/>
            <person name="Tomko P."/>
            <person name="Gavelis G."/>
            <person name="Widhalm J.R."/>
            <person name="Wisecaver J.H."/>
        </authorList>
    </citation>
    <scope>NUCLEOTIDE SEQUENCE</scope>
    <source>
        <strain evidence="1">ECLA1</strain>
    </source>
</reference>
<evidence type="ECO:0000313" key="1">
    <source>
        <dbReference type="EMBL" id="KAK3801562.1"/>
    </source>
</evidence>
<comment type="caution">
    <text evidence="1">The sequence shown here is derived from an EMBL/GenBank/DDBJ whole genome shotgun (WGS) entry which is preliminary data.</text>
</comment>
<proteinExistence type="predicted"/>
<accession>A0AAE1B8K2</accession>
<name>A0AAE1B8K2_9GAST</name>
<gene>
    <name evidence="1" type="ORF">RRG08_047228</name>
</gene>
<dbReference type="EMBL" id="JAWDGP010000302">
    <property type="protein sequence ID" value="KAK3801562.1"/>
    <property type="molecule type" value="Genomic_DNA"/>
</dbReference>
<dbReference type="Proteomes" id="UP001283361">
    <property type="component" value="Unassembled WGS sequence"/>
</dbReference>
<organism evidence="1 2">
    <name type="scientific">Elysia crispata</name>
    <name type="common">lettuce slug</name>
    <dbReference type="NCBI Taxonomy" id="231223"/>
    <lineage>
        <taxon>Eukaryota</taxon>
        <taxon>Metazoa</taxon>
        <taxon>Spiralia</taxon>
        <taxon>Lophotrochozoa</taxon>
        <taxon>Mollusca</taxon>
        <taxon>Gastropoda</taxon>
        <taxon>Heterobranchia</taxon>
        <taxon>Euthyneura</taxon>
        <taxon>Panpulmonata</taxon>
        <taxon>Sacoglossa</taxon>
        <taxon>Placobranchoidea</taxon>
        <taxon>Plakobranchidae</taxon>
        <taxon>Elysia</taxon>
    </lineage>
</organism>
<sequence>MRGDHRDGAAEKRAGGRKSIVVDEVENSVHVCEMECGGCGYGKDLHALDGQWWLWFELSQACQGIAAHSDQGKDSNQSGGMPQQPSILSETNVFSFITATATSMASFRSNAMRPPGPKRAWNERSNIQLAIIMTLLCLFQREYSSSLFHPNPEQCGVLRMSCATGIVS</sequence>
<evidence type="ECO:0000313" key="2">
    <source>
        <dbReference type="Proteomes" id="UP001283361"/>
    </source>
</evidence>